<organism evidence="2 3">
    <name type="scientific">Oryza meyeriana var. granulata</name>
    <dbReference type="NCBI Taxonomy" id="110450"/>
    <lineage>
        <taxon>Eukaryota</taxon>
        <taxon>Viridiplantae</taxon>
        <taxon>Streptophyta</taxon>
        <taxon>Embryophyta</taxon>
        <taxon>Tracheophyta</taxon>
        <taxon>Spermatophyta</taxon>
        <taxon>Magnoliopsida</taxon>
        <taxon>Liliopsida</taxon>
        <taxon>Poales</taxon>
        <taxon>Poaceae</taxon>
        <taxon>BOP clade</taxon>
        <taxon>Oryzoideae</taxon>
        <taxon>Oryzeae</taxon>
        <taxon>Oryzinae</taxon>
        <taxon>Oryza</taxon>
        <taxon>Oryza meyeriana</taxon>
    </lineage>
</organism>
<sequence length="75" mass="7455">MRGAAAGAHVEPLRCHHPAIALVEEGGGEAGKLEEEDGGGRKERGGKAGKLEVEGDGGSADEGTARSGDRVPPPG</sequence>
<protein>
    <recommendedName>
        <fullName evidence="4">DUF834 domain-containing protein</fullName>
    </recommendedName>
</protein>
<dbReference type="EMBL" id="SPHZ02000006">
    <property type="protein sequence ID" value="KAF0915588.1"/>
    <property type="molecule type" value="Genomic_DNA"/>
</dbReference>
<reference evidence="2 3" key="1">
    <citation type="submission" date="2019-11" db="EMBL/GenBank/DDBJ databases">
        <title>Whole genome sequence of Oryza granulata.</title>
        <authorList>
            <person name="Li W."/>
        </authorList>
    </citation>
    <scope>NUCLEOTIDE SEQUENCE [LARGE SCALE GENOMIC DNA]</scope>
    <source>
        <strain evidence="3">cv. Menghai</strain>
        <tissue evidence="2">Leaf</tissue>
    </source>
</reference>
<evidence type="ECO:0000313" key="3">
    <source>
        <dbReference type="Proteomes" id="UP000479710"/>
    </source>
</evidence>
<comment type="caution">
    <text evidence="2">The sequence shown here is derived from an EMBL/GenBank/DDBJ whole genome shotgun (WGS) entry which is preliminary data.</text>
</comment>
<evidence type="ECO:0000256" key="1">
    <source>
        <dbReference type="SAM" id="MobiDB-lite"/>
    </source>
</evidence>
<dbReference type="Proteomes" id="UP000479710">
    <property type="component" value="Unassembled WGS sequence"/>
</dbReference>
<name>A0A6G1DSJ0_9ORYZ</name>
<gene>
    <name evidence="2" type="ORF">E2562_037039</name>
</gene>
<accession>A0A6G1DSJ0</accession>
<evidence type="ECO:0000313" key="2">
    <source>
        <dbReference type="EMBL" id="KAF0915588.1"/>
    </source>
</evidence>
<proteinExistence type="predicted"/>
<dbReference type="AlphaFoldDB" id="A0A6G1DSJ0"/>
<feature type="compositionally biased region" description="Basic and acidic residues" evidence="1">
    <location>
        <begin position="38"/>
        <end position="53"/>
    </location>
</feature>
<feature type="region of interest" description="Disordered" evidence="1">
    <location>
        <begin position="24"/>
        <end position="75"/>
    </location>
</feature>
<evidence type="ECO:0008006" key="4">
    <source>
        <dbReference type="Google" id="ProtNLM"/>
    </source>
</evidence>
<keyword evidence="3" id="KW-1185">Reference proteome</keyword>